<keyword evidence="7" id="KW-0067">ATP-binding</keyword>
<dbReference type="PROSITE" id="PS50113">
    <property type="entry name" value="PAC"/>
    <property type="match status" value="1"/>
</dbReference>
<dbReference type="Pfam" id="PF00512">
    <property type="entry name" value="HisKA"/>
    <property type="match status" value="1"/>
</dbReference>
<keyword evidence="15" id="KW-1185">Reference proteome</keyword>
<evidence type="ECO:0000256" key="7">
    <source>
        <dbReference type="ARBA" id="ARBA00022840"/>
    </source>
</evidence>
<evidence type="ECO:0000256" key="5">
    <source>
        <dbReference type="ARBA" id="ARBA00022741"/>
    </source>
</evidence>
<evidence type="ECO:0000259" key="11">
    <source>
        <dbReference type="PROSITE" id="PS50109"/>
    </source>
</evidence>
<protein>
    <recommendedName>
        <fullName evidence="2">histidine kinase</fullName>
        <ecNumber evidence="2">2.7.13.3</ecNumber>
    </recommendedName>
</protein>
<dbReference type="InterPro" id="IPR000014">
    <property type="entry name" value="PAS"/>
</dbReference>
<accession>A0A5B0G8G5</accession>
<dbReference type="PANTHER" id="PTHR43642">
    <property type="entry name" value="HYBRID SIGNAL TRANSDUCTION HISTIDINE KINASE G"/>
    <property type="match status" value="1"/>
</dbReference>
<name>A0A5B0G8G5_9BURK</name>
<dbReference type="CDD" id="cd14014">
    <property type="entry name" value="STKc_PknB_like"/>
    <property type="match status" value="1"/>
</dbReference>
<evidence type="ECO:0000256" key="6">
    <source>
        <dbReference type="ARBA" id="ARBA00022777"/>
    </source>
</evidence>
<dbReference type="CDD" id="cd00082">
    <property type="entry name" value="HisKA"/>
    <property type="match status" value="1"/>
</dbReference>
<dbReference type="Proteomes" id="UP000325273">
    <property type="component" value="Unassembled WGS sequence"/>
</dbReference>
<dbReference type="PANTHER" id="PTHR43642:SF1">
    <property type="entry name" value="HYBRID SIGNAL TRANSDUCTION HISTIDINE KINASE G"/>
    <property type="match status" value="1"/>
</dbReference>
<evidence type="ECO:0000256" key="4">
    <source>
        <dbReference type="ARBA" id="ARBA00022679"/>
    </source>
</evidence>
<dbReference type="InterPro" id="IPR005467">
    <property type="entry name" value="His_kinase_dom"/>
</dbReference>
<dbReference type="SUPFAM" id="SSF52540">
    <property type="entry name" value="P-loop containing nucleoside triphosphate hydrolases"/>
    <property type="match status" value="1"/>
</dbReference>
<gene>
    <name evidence="14" type="ORF">FVF58_45290</name>
</gene>
<proteinExistence type="predicted"/>
<dbReference type="GO" id="GO:0042802">
    <property type="term" value="F:identical protein binding"/>
    <property type="evidence" value="ECO:0007669"/>
    <property type="project" value="UniProtKB-ARBA"/>
</dbReference>
<dbReference type="FunFam" id="3.30.565.10:FF:000042">
    <property type="entry name" value="Two-component sensor histidine kinase KdpD"/>
    <property type="match status" value="1"/>
</dbReference>
<evidence type="ECO:0000256" key="9">
    <source>
        <dbReference type="SAM" id="Coils"/>
    </source>
</evidence>
<evidence type="ECO:0000256" key="1">
    <source>
        <dbReference type="ARBA" id="ARBA00000085"/>
    </source>
</evidence>
<dbReference type="Gene3D" id="3.30.450.20">
    <property type="entry name" value="PAS domain"/>
    <property type="match status" value="1"/>
</dbReference>
<dbReference type="SMART" id="SM00091">
    <property type="entry name" value="PAS"/>
    <property type="match status" value="1"/>
</dbReference>
<dbReference type="EC" id="2.7.13.3" evidence="2"/>
<dbReference type="Pfam" id="PF13426">
    <property type="entry name" value="PAS_9"/>
    <property type="match status" value="1"/>
</dbReference>
<sequence>MHMQPSGHSPAGQRRRMLIANYQALERICSTAGSDLYRARRLTDGMPVLLKLPTEHADAAVRTRLEREYLLLQSLNVAGTAKPLALIEERGALALVLEDFAGESLEAALDREPHMNLDVCLRIGRHLADALAGIDAAQVIHRDIRAANILVVLETGQVLLVDFSMATAQGLSTVSPENVAVPVGDWAYVSPEQTGRMNRAMDYRTDCYSMGVLLYRMLTGQLPFQANDPLEWTHCHIARMPTPPGEIVPAVPQPVSDIVKKLLAKLPEDRYQSAYGLRADLDRCLAQWLASGRIESFPLGTEDIPERFQVPHKLYGRSPEVERLLGAFERMVATGQGALATVSGYSGIGKSALVDALRKPIVAKHGYFISGKFDQYQRDIPHATLTQAFRELVRQLLAESETHIAGWRQQIQAAVGVNGQLIVDVLPQVEIIIGPQPPVPALPPTEAQNRFRMVLRQFVTVFASEAHPLVLFLDDLQWIDAASLTLIEGLITHPETRYLLLIGAYRDNEVDASHPLVTALETIRHIGAPVTDLKLAPLSVVHLNQLVADTFHASPGICEPLTRLVYERTEGNPFFFVQFLDALHKEGLLRRDAPHRAWHWDLDQVKAKNFADNVVDLMVGKLSQLPVQAQQALRLAACLGNTFELRHLALVSARAGNEAEASALQRPSQAEVEQRLAAAVRASLIVRTDGTGKFLHDRIQQAAYALIPEAKRADVHLRIGRVLLAGLPADELAEHVFDIANQFNRGAARLIERDEKARVAALDLRAGRRAKSSAAYASACVYLAAGMGLLDDGEWGGQYGLMFSLWLERAECEFLTGRFNLAEQLIEELLRRCASKLDQAAIYHLKVQLDVVMSENARAVDGALTCLRLFGIDLPAHPSQQQVQAEYETVWRNLAGRPIESLIDLPLMTDPELLAAMRLLSALVDPAHFTDLHFFCLLLCRMVNISLQHGTSGDSAQACVFFGLSLGPVFHRYRDGYRFARLGCDLVEKHGFVAYQAKVYFAMELVAVWTQPISSTNDSHRALFRTAIETGALTYACYSMLHFTRGLLLRGDPLDTVWRESEIAEDFVRKGRFRDIADAIVCNQRFIATMQGQTANLSTFSDSQFDEAAFEAQLTEDRVSELACEYWVLKLRACFLAGDYSVAFAASQRAEPLLWAIVGQIPWLDYFFYTALTAAALYQNASADEQAGWRDLLARHREQLHEWADTYPPTFADKHALVSAEIARIEGRDLDAMRLYEEAIQVAREHGFVQNEGIAHELAAGFCIARGWTTAARAHLDDARSCFARWGAHGKVRQLDARMPRLREVSPSRAAASPDDGAQLDLLSVTKASQAISGEIVLDDLVDMLMHIVLESAGAQSCHLLLVRNENLVHAAEANVERQMIDVQWHLNRALAVPALSAAELRESEAPESALSGSALPASIINYVRRSHEQVLLADATQSNPFSTDVYFARRQPKSVLCLPITRRSELIGLLYLENRLATHAFTPERVTVLELLASQAAISLENALLYADLQRENSERKLAEEELREREARIRRLVESNIIGLFFWSVAGVPTEANDEFLRIVGYSRQDLLSGHVGWADMTPPEYRAADAHALEILRQGGTCQPYEKEYIRKDGRRMPVLIGTALLEGSQENGVAFVLDLTERKKAEAELATRRFEAKRAEEQLLALQAELAHATRVTTLGELSASIAHELGQPLGAIVTSGEACLRWLGHRTPRPEEVRACVEHMIAEGRRASEIVLRVRSLTKGDAPRKTQLELNEVVNEVVLLVQREVSNQRISLRLKLASELPHLLGDRVQLQQVLINLVINGIQAMADIGGDARDLLIETRRGGDGHVVVAVQDSGPGIDPENANRLFDAFFTTKADGMGMGLSICRSIIEAHGGQLWASSNAGHGATFQFSLPSIGECTS</sequence>
<dbReference type="InterPro" id="IPR000700">
    <property type="entry name" value="PAS-assoc_C"/>
</dbReference>
<dbReference type="InterPro" id="IPR027417">
    <property type="entry name" value="P-loop_NTPase"/>
</dbReference>
<dbReference type="Pfam" id="PF02518">
    <property type="entry name" value="HATPase_c"/>
    <property type="match status" value="1"/>
</dbReference>
<keyword evidence="4" id="KW-0808">Transferase</keyword>
<feature type="domain" description="Histidine kinase" evidence="11">
    <location>
        <begin position="1685"/>
        <end position="1901"/>
    </location>
</feature>
<dbReference type="Gene3D" id="1.10.287.130">
    <property type="match status" value="1"/>
</dbReference>
<dbReference type="SMART" id="SM00388">
    <property type="entry name" value="HisKA"/>
    <property type="match status" value="1"/>
</dbReference>
<dbReference type="PROSITE" id="PS50109">
    <property type="entry name" value="HIS_KIN"/>
    <property type="match status" value="1"/>
</dbReference>
<dbReference type="GO" id="GO:0005524">
    <property type="term" value="F:ATP binding"/>
    <property type="evidence" value="ECO:0007669"/>
    <property type="project" value="UniProtKB-KW"/>
</dbReference>
<feature type="domain" description="PAS" evidence="12">
    <location>
        <begin position="1527"/>
        <end position="1599"/>
    </location>
</feature>
<dbReference type="InterPro" id="IPR003661">
    <property type="entry name" value="HisK_dim/P_dom"/>
</dbReference>
<dbReference type="SMART" id="SM00219">
    <property type="entry name" value="TyrKc"/>
    <property type="match status" value="1"/>
</dbReference>
<dbReference type="SMART" id="SM00065">
    <property type="entry name" value="GAF"/>
    <property type="match status" value="1"/>
</dbReference>
<dbReference type="InterPro" id="IPR035965">
    <property type="entry name" value="PAS-like_dom_sf"/>
</dbReference>
<dbReference type="SMART" id="SM00387">
    <property type="entry name" value="HATPase_c"/>
    <property type="match status" value="1"/>
</dbReference>
<evidence type="ECO:0000256" key="8">
    <source>
        <dbReference type="ARBA" id="ARBA00023012"/>
    </source>
</evidence>
<dbReference type="InterPro" id="IPR000719">
    <property type="entry name" value="Prot_kinase_dom"/>
</dbReference>
<dbReference type="PRINTS" id="PR00344">
    <property type="entry name" value="BCTRLSENSOR"/>
</dbReference>
<dbReference type="InterPro" id="IPR003018">
    <property type="entry name" value="GAF"/>
</dbReference>
<comment type="catalytic activity">
    <reaction evidence="1">
        <text>ATP + protein L-histidine = ADP + protein N-phospho-L-histidine.</text>
        <dbReference type="EC" id="2.7.13.3"/>
    </reaction>
</comment>
<dbReference type="GO" id="GO:0004713">
    <property type="term" value="F:protein tyrosine kinase activity"/>
    <property type="evidence" value="ECO:0007669"/>
    <property type="project" value="InterPro"/>
</dbReference>
<evidence type="ECO:0000259" key="13">
    <source>
        <dbReference type="PROSITE" id="PS50113"/>
    </source>
</evidence>
<evidence type="ECO:0000313" key="14">
    <source>
        <dbReference type="EMBL" id="KAA0998300.1"/>
    </source>
</evidence>
<dbReference type="InterPro" id="IPR020635">
    <property type="entry name" value="Tyr_kinase_cat_dom"/>
</dbReference>
<keyword evidence="5" id="KW-0547">Nucleotide-binding</keyword>
<dbReference type="EMBL" id="VTUZ01000061">
    <property type="protein sequence ID" value="KAA0998300.1"/>
    <property type="molecule type" value="Genomic_DNA"/>
</dbReference>
<organism evidence="14 15">
    <name type="scientific">Paraburkholderia panacisoli</name>
    <dbReference type="NCBI Taxonomy" id="2603818"/>
    <lineage>
        <taxon>Bacteria</taxon>
        <taxon>Pseudomonadati</taxon>
        <taxon>Pseudomonadota</taxon>
        <taxon>Betaproteobacteria</taxon>
        <taxon>Burkholderiales</taxon>
        <taxon>Burkholderiaceae</taxon>
        <taxon>Paraburkholderia</taxon>
    </lineage>
</organism>
<evidence type="ECO:0000259" key="12">
    <source>
        <dbReference type="PROSITE" id="PS50112"/>
    </source>
</evidence>
<dbReference type="SUPFAM" id="SSF56112">
    <property type="entry name" value="Protein kinase-like (PK-like)"/>
    <property type="match status" value="1"/>
</dbReference>
<feature type="domain" description="Protein kinase" evidence="10">
    <location>
        <begin position="22"/>
        <end position="289"/>
    </location>
</feature>
<keyword evidence="8" id="KW-0902">Two-component regulatory system</keyword>
<dbReference type="InterPro" id="IPR008266">
    <property type="entry name" value="Tyr_kinase_AS"/>
</dbReference>
<dbReference type="PROSITE" id="PS50011">
    <property type="entry name" value="PROTEIN_KINASE_DOM"/>
    <property type="match status" value="1"/>
</dbReference>
<dbReference type="InterPro" id="IPR003594">
    <property type="entry name" value="HATPase_dom"/>
</dbReference>
<dbReference type="InterPro" id="IPR036890">
    <property type="entry name" value="HATPase_C_sf"/>
</dbReference>
<dbReference type="Gene3D" id="1.10.510.10">
    <property type="entry name" value="Transferase(Phosphotransferase) domain 1"/>
    <property type="match status" value="1"/>
</dbReference>
<dbReference type="Pfam" id="PF00069">
    <property type="entry name" value="Pkinase"/>
    <property type="match status" value="1"/>
</dbReference>
<dbReference type="GO" id="GO:0000155">
    <property type="term" value="F:phosphorelay sensor kinase activity"/>
    <property type="evidence" value="ECO:0007669"/>
    <property type="project" value="InterPro"/>
</dbReference>
<dbReference type="NCBIfam" id="TIGR00229">
    <property type="entry name" value="sensory_box"/>
    <property type="match status" value="1"/>
</dbReference>
<dbReference type="Gene3D" id="3.40.50.300">
    <property type="entry name" value="P-loop containing nucleotide triphosphate hydrolases"/>
    <property type="match status" value="1"/>
</dbReference>
<dbReference type="InterPro" id="IPR011009">
    <property type="entry name" value="Kinase-like_dom_sf"/>
</dbReference>
<dbReference type="PROSITE" id="PS00109">
    <property type="entry name" value="PROTEIN_KINASE_TYR"/>
    <property type="match status" value="1"/>
</dbReference>
<evidence type="ECO:0000256" key="2">
    <source>
        <dbReference type="ARBA" id="ARBA00012438"/>
    </source>
</evidence>
<feature type="coiled-coil region" evidence="9">
    <location>
        <begin position="1503"/>
        <end position="1537"/>
    </location>
</feature>
<feature type="coiled-coil region" evidence="9">
    <location>
        <begin position="1637"/>
        <end position="1676"/>
    </location>
</feature>
<dbReference type="InterPro" id="IPR029016">
    <property type="entry name" value="GAF-like_dom_sf"/>
</dbReference>
<dbReference type="InterPro" id="IPR041664">
    <property type="entry name" value="AAA_16"/>
</dbReference>
<dbReference type="CDD" id="cd00130">
    <property type="entry name" value="PAS"/>
    <property type="match status" value="1"/>
</dbReference>
<feature type="domain" description="PAC" evidence="13">
    <location>
        <begin position="1602"/>
        <end position="1651"/>
    </location>
</feature>
<dbReference type="SUPFAM" id="SSF55874">
    <property type="entry name" value="ATPase domain of HSP90 chaperone/DNA topoisomerase II/histidine kinase"/>
    <property type="match status" value="1"/>
</dbReference>
<keyword evidence="9" id="KW-0175">Coiled coil</keyword>
<keyword evidence="3" id="KW-0597">Phosphoprotein</keyword>
<dbReference type="InterPro" id="IPR004358">
    <property type="entry name" value="Sig_transdc_His_kin-like_C"/>
</dbReference>
<dbReference type="Pfam" id="PF13191">
    <property type="entry name" value="AAA_16"/>
    <property type="match status" value="1"/>
</dbReference>
<evidence type="ECO:0000313" key="15">
    <source>
        <dbReference type="Proteomes" id="UP000325273"/>
    </source>
</evidence>
<dbReference type="PROSITE" id="PS50112">
    <property type="entry name" value="PAS"/>
    <property type="match status" value="1"/>
</dbReference>
<dbReference type="InterPro" id="IPR036097">
    <property type="entry name" value="HisK_dim/P_sf"/>
</dbReference>
<dbReference type="Gene3D" id="3.30.450.40">
    <property type="match status" value="1"/>
</dbReference>
<dbReference type="Gene3D" id="3.30.565.10">
    <property type="entry name" value="Histidine kinase-like ATPase, C-terminal domain"/>
    <property type="match status" value="1"/>
</dbReference>
<dbReference type="SUPFAM" id="SSF55781">
    <property type="entry name" value="GAF domain-like"/>
    <property type="match status" value="1"/>
</dbReference>
<comment type="caution">
    <text evidence="14">The sequence shown here is derived from an EMBL/GenBank/DDBJ whole genome shotgun (WGS) entry which is preliminary data.</text>
</comment>
<dbReference type="SUPFAM" id="SSF55785">
    <property type="entry name" value="PYP-like sensor domain (PAS domain)"/>
    <property type="match status" value="1"/>
</dbReference>
<evidence type="ECO:0000259" key="10">
    <source>
        <dbReference type="PROSITE" id="PS50011"/>
    </source>
</evidence>
<dbReference type="SUPFAM" id="SSF47384">
    <property type="entry name" value="Homodimeric domain of signal transducing histidine kinase"/>
    <property type="match status" value="1"/>
</dbReference>
<dbReference type="InterPro" id="IPR053159">
    <property type="entry name" value="Hybrid_Histidine_Kinase"/>
</dbReference>
<reference evidence="14 15" key="1">
    <citation type="submission" date="2019-08" db="EMBL/GenBank/DDBJ databases">
        <title>Paraburkholderia sp. DCY113.</title>
        <authorList>
            <person name="Kang J."/>
        </authorList>
    </citation>
    <scope>NUCLEOTIDE SEQUENCE [LARGE SCALE GENOMIC DNA]</scope>
    <source>
        <strain evidence="14 15">DCY113</strain>
    </source>
</reference>
<dbReference type="Pfam" id="PF01590">
    <property type="entry name" value="GAF"/>
    <property type="match status" value="1"/>
</dbReference>
<keyword evidence="6" id="KW-0418">Kinase</keyword>
<evidence type="ECO:0000256" key="3">
    <source>
        <dbReference type="ARBA" id="ARBA00022553"/>
    </source>
</evidence>